<dbReference type="InterPro" id="IPR036388">
    <property type="entry name" value="WH-like_DNA-bd_sf"/>
</dbReference>
<dbReference type="SUPFAM" id="SSF88659">
    <property type="entry name" value="Sigma3 and sigma4 domains of RNA polymerase sigma factors"/>
    <property type="match status" value="1"/>
</dbReference>
<accession>A0AAD1YCP5</accession>
<dbReference type="NCBIfam" id="TIGR01636">
    <property type="entry name" value="phage_rinA"/>
    <property type="match status" value="1"/>
</dbReference>
<dbReference type="RefSeq" id="WP_317049029.1">
    <property type="nucleotide sequence ID" value="NZ_CAMRXC010000050.1"/>
</dbReference>
<evidence type="ECO:0000313" key="1">
    <source>
        <dbReference type="EMBL" id="CAI3543964.1"/>
    </source>
</evidence>
<sequence length="146" mass="17520">MEDRFKKTEYYLYRYKDIDTLNELADIKIKNLKDDVSLRAIGYEEHSSPTNKFNSDVENEVIRREEHIQGKIDLLIAEKKGRLSQKELVEKVLELLTPEEKRLIELRYFNKEKISWTNIAMKLNISVDSCIRLRRDIINRISVWFN</sequence>
<dbReference type="InterPro" id="IPR006523">
    <property type="entry name" value="RinA"/>
</dbReference>
<organism evidence="1 2">
    <name type="scientific">Clostridium neonatale</name>
    <dbReference type="NCBI Taxonomy" id="137838"/>
    <lineage>
        <taxon>Bacteria</taxon>
        <taxon>Bacillati</taxon>
        <taxon>Bacillota</taxon>
        <taxon>Clostridia</taxon>
        <taxon>Eubacteriales</taxon>
        <taxon>Clostridiaceae</taxon>
        <taxon>Clostridium</taxon>
    </lineage>
</organism>
<reference evidence="1" key="1">
    <citation type="submission" date="2022-10" db="EMBL/GenBank/DDBJ databases">
        <authorList>
            <person name="Aires J."/>
            <person name="Mesa V."/>
        </authorList>
    </citation>
    <scope>NUCLEOTIDE SEQUENCE</scope>
    <source>
        <strain evidence="1">Clostridium neonatale JD116</strain>
    </source>
</reference>
<dbReference type="EMBL" id="CAMTCP010000051">
    <property type="protein sequence ID" value="CAI3543964.1"/>
    <property type="molecule type" value="Genomic_DNA"/>
</dbReference>
<dbReference type="Proteomes" id="UP001189143">
    <property type="component" value="Unassembled WGS sequence"/>
</dbReference>
<proteinExistence type="predicted"/>
<protein>
    <submittedName>
        <fullName evidence="1">Xanthine dehydrogenase</fullName>
    </submittedName>
</protein>
<comment type="caution">
    <text evidence="1">The sequence shown here is derived from an EMBL/GenBank/DDBJ whole genome shotgun (WGS) entry which is preliminary data.</text>
</comment>
<dbReference type="AlphaFoldDB" id="A0AAD1YCP5"/>
<name>A0AAD1YCP5_9CLOT</name>
<evidence type="ECO:0000313" key="2">
    <source>
        <dbReference type="Proteomes" id="UP001189143"/>
    </source>
</evidence>
<dbReference type="Gene3D" id="1.10.10.10">
    <property type="entry name" value="Winged helix-like DNA-binding domain superfamily/Winged helix DNA-binding domain"/>
    <property type="match status" value="1"/>
</dbReference>
<gene>
    <name evidence="1" type="ORF">CNEO2_1460004</name>
</gene>
<dbReference type="InterPro" id="IPR013324">
    <property type="entry name" value="RNA_pol_sigma_r3/r4-like"/>
</dbReference>